<accession>A0ABT5IGI2</accession>
<dbReference type="Proteomes" id="UP001216595">
    <property type="component" value="Unassembled WGS sequence"/>
</dbReference>
<dbReference type="EMBL" id="JAQQKW010000008">
    <property type="protein sequence ID" value="MDC7695313.1"/>
    <property type="molecule type" value="Genomic_DNA"/>
</dbReference>
<evidence type="ECO:0000313" key="8">
    <source>
        <dbReference type="EMBL" id="MDC7695313.1"/>
    </source>
</evidence>
<proteinExistence type="predicted"/>
<name>A0ABT5IGI2_9CAUL</name>
<feature type="transmembrane region" description="Helical" evidence="6">
    <location>
        <begin position="287"/>
        <end position="306"/>
    </location>
</feature>
<dbReference type="PANTHER" id="PTHR42920">
    <property type="entry name" value="OS03G0707200 PROTEIN-RELATED"/>
    <property type="match status" value="1"/>
</dbReference>
<feature type="domain" description="EamA" evidence="7">
    <location>
        <begin position="169"/>
        <end position="303"/>
    </location>
</feature>
<keyword evidence="9" id="KW-1185">Reference proteome</keyword>
<feature type="transmembrane region" description="Helical" evidence="6">
    <location>
        <begin position="140"/>
        <end position="157"/>
    </location>
</feature>
<evidence type="ECO:0000256" key="5">
    <source>
        <dbReference type="ARBA" id="ARBA00023136"/>
    </source>
</evidence>
<evidence type="ECO:0000256" key="1">
    <source>
        <dbReference type="ARBA" id="ARBA00004651"/>
    </source>
</evidence>
<feature type="transmembrane region" description="Helical" evidence="6">
    <location>
        <begin position="230"/>
        <end position="254"/>
    </location>
</feature>
<dbReference type="Pfam" id="PF00892">
    <property type="entry name" value="EamA"/>
    <property type="match status" value="2"/>
</dbReference>
<feature type="transmembrane region" description="Helical" evidence="6">
    <location>
        <begin position="83"/>
        <end position="101"/>
    </location>
</feature>
<comment type="caution">
    <text evidence="8">The sequence shown here is derived from an EMBL/GenBank/DDBJ whole genome shotgun (WGS) entry which is preliminary data.</text>
</comment>
<keyword evidence="2" id="KW-1003">Cell membrane</keyword>
<sequence>MSAAPSPVTSPSALSRWSGYALALAGAFLFATKGIFIKLAYAYDVDASTLLTLRLLIATPFFIAVGLITRYRQRKAAPLSGSLYLKALAVGALGYWFASYTDFEGLVYLSPQFERLILFTYPLFVILLGAWLFRQPLKAMALPAFVIAYAGLALVFWSEAGSGGPDVAIGAGWVMASSVAFALYLLLAKPLIAQMGAALFTSVGMVGAALATFIHFGLTHQASAIPADAGLWVLALGLAIGATVLPGYLVSFALARISSQANAVIGFINPIFTMGLSVLILKESLSLIDLIGTVLVLGGVGLYTWLEQRPQLLSKADVSSAG</sequence>
<evidence type="ECO:0000256" key="6">
    <source>
        <dbReference type="SAM" id="Phobius"/>
    </source>
</evidence>
<protein>
    <submittedName>
        <fullName evidence="8">DMT family transporter</fullName>
    </submittedName>
</protein>
<feature type="domain" description="EamA" evidence="7">
    <location>
        <begin position="18"/>
        <end position="156"/>
    </location>
</feature>
<evidence type="ECO:0000259" key="7">
    <source>
        <dbReference type="Pfam" id="PF00892"/>
    </source>
</evidence>
<feature type="transmembrane region" description="Helical" evidence="6">
    <location>
        <begin position="113"/>
        <end position="133"/>
    </location>
</feature>
<dbReference type="InterPro" id="IPR037185">
    <property type="entry name" value="EmrE-like"/>
</dbReference>
<organism evidence="8 9">
    <name type="scientific">Asticcacaulis currens</name>
    <dbReference type="NCBI Taxonomy" id="2984210"/>
    <lineage>
        <taxon>Bacteria</taxon>
        <taxon>Pseudomonadati</taxon>
        <taxon>Pseudomonadota</taxon>
        <taxon>Alphaproteobacteria</taxon>
        <taxon>Caulobacterales</taxon>
        <taxon>Caulobacteraceae</taxon>
        <taxon>Asticcacaulis</taxon>
    </lineage>
</organism>
<feature type="transmembrane region" description="Helical" evidence="6">
    <location>
        <begin position="199"/>
        <end position="218"/>
    </location>
</feature>
<evidence type="ECO:0000256" key="2">
    <source>
        <dbReference type="ARBA" id="ARBA00022475"/>
    </source>
</evidence>
<evidence type="ECO:0000256" key="4">
    <source>
        <dbReference type="ARBA" id="ARBA00022989"/>
    </source>
</evidence>
<reference evidence="8 9" key="1">
    <citation type="submission" date="2023-01" db="EMBL/GenBank/DDBJ databases">
        <title>Novel species of the genus Asticcacaulis isolated from rivers.</title>
        <authorList>
            <person name="Lu H."/>
        </authorList>
    </citation>
    <scope>NUCLEOTIDE SEQUENCE [LARGE SCALE GENOMIC DNA]</scope>
    <source>
        <strain evidence="8 9">DXS10W</strain>
    </source>
</reference>
<dbReference type="InterPro" id="IPR000620">
    <property type="entry name" value="EamA_dom"/>
</dbReference>
<keyword evidence="5 6" id="KW-0472">Membrane</keyword>
<dbReference type="InterPro" id="IPR051258">
    <property type="entry name" value="Diverse_Substrate_Transporter"/>
</dbReference>
<dbReference type="PANTHER" id="PTHR42920:SF5">
    <property type="entry name" value="EAMA DOMAIN-CONTAINING PROTEIN"/>
    <property type="match status" value="1"/>
</dbReference>
<evidence type="ECO:0000256" key="3">
    <source>
        <dbReference type="ARBA" id="ARBA00022692"/>
    </source>
</evidence>
<keyword evidence="4 6" id="KW-1133">Transmembrane helix</keyword>
<keyword evidence="3 6" id="KW-0812">Transmembrane</keyword>
<feature type="transmembrane region" description="Helical" evidence="6">
    <location>
        <begin position="169"/>
        <end position="187"/>
    </location>
</feature>
<feature type="transmembrane region" description="Helical" evidence="6">
    <location>
        <begin position="261"/>
        <end position="281"/>
    </location>
</feature>
<gene>
    <name evidence="8" type="ORF">PQU94_13590</name>
</gene>
<feature type="transmembrane region" description="Helical" evidence="6">
    <location>
        <begin position="20"/>
        <end position="41"/>
    </location>
</feature>
<feature type="transmembrane region" description="Helical" evidence="6">
    <location>
        <begin position="53"/>
        <end position="71"/>
    </location>
</feature>
<dbReference type="RefSeq" id="WP_272741987.1">
    <property type="nucleotide sequence ID" value="NZ_JAQQKW010000008.1"/>
</dbReference>
<dbReference type="SUPFAM" id="SSF103481">
    <property type="entry name" value="Multidrug resistance efflux transporter EmrE"/>
    <property type="match status" value="2"/>
</dbReference>
<comment type="subcellular location">
    <subcellularLocation>
        <location evidence="1">Cell membrane</location>
        <topology evidence="1">Multi-pass membrane protein</topology>
    </subcellularLocation>
</comment>
<evidence type="ECO:0000313" key="9">
    <source>
        <dbReference type="Proteomes" id="UP001216595"/>
    </source>
</evidence>